<dbReference type="AlphaFoldDB" id="A0A0B0ME92"/>
<sequence>MSCSQHSPLLPALSCLRIGIHKAGQRLQQNYVDLLQF</sequence>
<comment type="caution">
    <text evidence="1">The sequence shown here is derived from an EMBL/GenBank/DDBJ whole genome shotgun (WGS) entry which is preliminary data.</text>
</comment>
<dbReference type="Proteomes" id="UP000032142">
    <property type="component" value="Unassembled WGS sequence"/>
</dbReference>
<accession>A0A0B0ME92</accession>
<evidence type="ECO:0000313" key="2">
    <source>
        <dbReference type="Proteomes" id="UP000032142"/>
    </source>
</evidence>
<keyword evidence="2" id="KW-1185">Reference proteome</keyword>
<organism evidence="1 2">
    <name type="scientific">Gossypium arboreum</name>
    <name type="common">Tree cotton</name>
    <name type="synonym">Gossypium nanking</name>
    <dbReference type="NCBI Taxonomy" id="29729"/>
    <lineage>
        <taxon>Eukaryota</taxon>
        <taxon>Viridiplantae</taxon>
        <taxon>Streptophyta</taxon>
        <taxon>Embryophyta</taxon>
        <taxon>Tracheophyta</taxon>
        <taxon>Spermatophyta</taxon>
        <taxon>Magnoliopsida</taxon>
        <taxon>eudicotyledons</taxon>
        <taxon>Gunneridae</taxon>
        <taxon>Pentapetalae</taxon>
        <taxon>rosids</taxon>
        <taxon>malvids</taxon>
        <taxon>Malvales</taxon>
        <taxon>Malvaceae</taxon>
        <taxon>Malvoideae</taxon>
        <taxon>Gossypium</taxon>
    </lineage>
</organism>
<proteinExistence type="predicted"/>
<protein>
    <submittedName>
        <fullName evidence="1">Uncharacterized protein</fullName>
    </submittedName>
</protein>
<gene>
    <name evidence="1" type="ORF">F383_38278</name>
</gene>
<dbReference type="EMBL" id="JRRC01064918">
    <property type="protein sequence ID" value="KHF99114.1"/>
    <property type="molecule type" value="Genomic_DNA"/>
</dbReference>
<name>A0A0B0ME92_GOSAR</name>
<evidence type="ECO:0000313" key="1">
    <source>
        <dbReference type="EMBL" id="KHF99114.1"/>
    </source>
</evidence>
<reference evidence="2" key="1">
    <citation type="submission" date="2014-09" db="EMBL/GenBank/DDBJ databases">
        <authorList>
            <person name="Mudge J."/>
            <person name="Ramaraj T."/>
            <person name="Lindquist I.E."/>
            <person name="Bharti A.K."/>
            <person name="Sundararajan A."/>
            <person name="Cameron C.T."/>
            <person name="Woodward J.E."/>
            <person name="May G.D."/>
            <person name="Brubaker C."/>
            <person name="Broadhvest J."/>
            <person name="Wilkins T.A."/>
        </authorList>
    </citation>
    <scope>NUCLEOTIDE SEQUENCE</scope>
    <source>
        <strain evidence="2">cv. AKA8401</strain>
    </source>
</reference>